<dbReference type="Pfam" id="PF14242">
    <property type="entry name" value="DUF4342"/>
    <property type="match status" value="1"/>
</dbReference>
<dbReference type="Proteomes" id="UP000243679">
    <property type="component" value="Chromosome"/>
</dbReference>
<evidence type="ECO:0000313" key="4">
    <source>
        <dbReference type="Proteomes" id="UP000243679"/>
    </source>
</evidence>
<feature type="domain" description="DUF4342" evidence="2">
    <location>
        <begin position="2"/>
        <end position="78"/>
    </location>
</feature>
<name>A0A1Q2SMR8_9GAMM</name>
<dbReference type="EMBL" id="AP014836">
    <property type="protein sequence ID" value="BAW80445.1"/>
    <property type="molecule type" value="Genomic_DNA"/>
</dbReference>
<evidence type="ECO:0000256" key="1">
    <source>
        <dbReference type="SAM" id="Phobius"/>
    </source>
</evidence>
<dbReference type="KEGG" id="ntt:TAO_1075"/>
<organism evidence="3 4">
    <name type="scientific">Candidatus Nitrosoglobus terrae</name>
    <dbReference type="NCBI Taxonomy" id="1630141"/>
    <lineage>
        <taxon>Bacteria</taxon>
        <taxon>Pseudomonadati</taxon>
        <taxon>Pseudomonadota</taxon>
        <taxon>Gammaproteobacteria</taxon>
        <taxon>Chromatiales</taxon>
        <taxon>Chromatiaceae</taxon>
        <taxon>Candidatus Nitrosoglobus</taxon>
    </lineage>
</organism>
<evidence type="ECO:0000259" key="2">
    <source>
        <dbReference type="Pfam" id="PF14242"/>
    </source>
</evidence>
<keyword evidence="1" id="KW-0472">Membrane</keyword>
<reference evidence="3 4" key="1">
    <citation type="journal article" date="2017" name="ISME J.">
        <title>An acid-tolerant ammonia-oxidizing ?-proteobacterium from soil.</title>
        <authorList>
            <person name="Hayatsu M."/>
            <person name="Tago K."/>
            <person name="Uchiyama I."/>
            <person name="Toyoda A."/>
            <person name="Wang Y."/>
            <person name="Shimomura Y."/>
            <person name="Okubo T."/>
            <person name="Kurisu F."/>
            <person name="Hirono Y."/>
            <person name="Nonaka K."/>
            <person name="Akiyama H."/>
            <person name="Itoh T."/>
            <person name="Takami H."/>
        </authorList>
    </citation>
    <scope>NUCLEOTIDE SEQUENCE [LARGE SCALE GENOMIC DNA]</scope>
    <source>
        <strain evidence="3 4">TAO100</strain>
    </source>
</reference>
<dbReference type="InterPro" id="IPR025642">
    <property type="entry name" value="DUF4342"/>
</dbReference>
<accession>A0A1Q2SMR8</accession>
<dbReference type="RefSeq" id="WP_096526994.1">
    <property type="nucleotide sequence ID" value="NZ_AP014836.1"/>
</dbReference>
<sequence length="83" mass="9375">MEKSKEKYEEFLSFAKELTKRSNLHRLVIYKSNSKVFMEVPLTAGAVAGGMFLFFTPTLLAIGALVALFKQMRVEIARGDDDE</sequence>
<protein>
    <submittedName>
        <fullName evidence="3">Hypothetical conserved protein</fullName>
    </submittedName>
</protein>
<dbReference type="OrthoDB" id="677607at2"/>
<feature type="transmembrane region" description="Helical" evidence="1">
    <location>
        <begin position="42"/>
        <end position="69"/>
    </location>
</feature>
<gene>
    <name evidence="3" type="ORF">TAO_1075</name>
</gene>
<evidence type="ECO:0000313" key="3">
    <source>
        <dbReference type="EMBL" id="BAW80445.1"/>
    </source>
</evidence>
<keyword evidence="1" id="KW-1133">Transmembrane helix</keyword>
<proteinExistence type="predicted"/>
<keyword evidence="1" id="KW-0812">Transmembrane</keyword>
<dbReference type="AlphaFoldDB" id="A0A1Q2SMR8"/>
<keyword evidence="4" id="KW-1185">Reference proteome</keyword>